<dbReference type="Proteomes" id="UP000274504">
    <property type="component" value="Unassembled WGS sequence"/>
</dbReference>
<evidence type="ECO:0000313" key="3">
    <source>
        <dbReference type="EMBL" id="VUZ48708.1"/>
    </source>
</evidence>
<keyword evidence="5" id="KW-1185">Reference proteome</keyword>
<evidence type="ECO:0000256" key="1">
    <source>
        <dbReference type="SAM" id="MobiDB-lite"/>
    </source>
</evidence>
<evidence type="ECO:0000313" key="6">
    <source>
        <dbReference type="WBParaSite" id="HDID_0000939501-mRNA-1"/>
    </source>
</evidence>
<feature type="compositionally biased region" description="Polar residues" evidence="1">
    <location>
        <begin position="248"/>
        <end position="260"/>
    </location>
</feature>
<reference evidence="3 5" key="3">
    <citation type="submission" date="2019-07" db="EMBL/GenBank/DDBJ databases">
        <authorList>
            <person name="Jastrzebski P J."/>
            <person name="Paukszto L."/>
            <person name="Jastrzebski P J."/>
        </authorList>
    </citation>
    <scope>NUCLEOTIDE SEQUENCE [LARGE SCALE GENOMIC DNA]</scope>
    <source>
        <strain evidence="3 5">WMS-il1</strain>
    </source>
</reference>
<feature type="compositionally biased region" description="Low complexity" evidence="1">
    <location>
        <begin position="326"/>
        <end position="336"/>
    </location>
</feature>
<organism evidence="6">
    <name type="scientific">Hymenolepis diminuta</name>
    <name type="common">Rat tapeworm</name>
    <dbReference type="NCBI Taxonomy" id="6216"/>
    <lineage>
        <taxon>Eukaryota</taxon>
        <taxon>Metazoa</taxon>
        <taxon>Spiralia</taxon>
        <taxon>Lophotrochozoa</taxon>
        <taxon>Platyhelminthes</taxon>
        <taxon>Cestoda</taxon>
        <taxon>Eucestoda</taxon>
        <taxon>Cyclophyllidea</taxon>
        <taxon>Hymenolepididae</taxon>
        <taxon>Hymenolepis</taxon>
    </lineage>
</organism>
<name>A0A0R3SV25_HYMDI</name>
<dbReference type="Proteomes" id="UP000321570">
    <property type="component" value="Unassembled WGS sequence"/>
</dbReference>
<dbReference type="OrthoDB" id="10479930at2759"/>
<protein>
    <submittedName>
        <fullName evidence="2 6">Uncharacterized protein</fullName>
    </submittedName>
</protein>
<evidence type="ECO:0000313" key="5">
    <source>
        <dbReference type="Proteomes" id="UP000321570"/>
    </source>
</evidence>
<gene>
    <name evidence="2" type="ORF">HDID_LOCUS9393</name>
    <name evidence="3" type="ORF">WMSIL1_LOCUS8035</name>
</gene>
<sequence>MVLPVAADLSLRYLHLTLSSKRESRLKPIRRSGYDAGYAFQLNDKTVYIFLRISDPYLSEALLWTISDNEHESIEPQNLFKDHKPDTLNVFQQLITIIQYFCDVFKAPFPTELAAFEKLYYDFLVEVCNDLENRGELFSEIISGDFSDFSDLHAELFQFWFGSIAQEIVPLCKLLITPSATELEMRYREVAENEWLKAETRSAIQKVKIKNAIYIENSSISAESFLSNGSEIRNAENVKMEPFGNGGETTHSSPRTSSTDCEIRRKRSSPSDVNSIHGNFFSYSVEGHLLKNGTQKISPKSSSLEVQVTSSSEFGSVGGNIPNNESKTLSSKPTLSLSSNGSEIMFEDDFEEREMSKYETPPSRLCNQEDKKWRDILKSDDSSSSSTFLPFHSNEIEKDLLKNGKPIGSPDFNWNCSGESSRMKILTSDKTPSCFIDRELEVAQGVAYGKKSQMSFKDFSNSGVDKVFSNSKRSRQDILTSTDSAESLTSPRTVRRLKALQMKLLKEESQNWLKINSQGAATTESKMIKDNVQRTSSKRMKLDDKVDGILKHLVEGVQFFGQLDSVSMVILKAYDSERKLQRQFEAFKMDKLKSPFK</sequence>
<evidence type="ECO:0000313" key="4">
    <source>
        <dbReference type="Proteomes" id="UP000274504"/>
    </source>
</evidence>
<evidence type="ECO:0000313" key="2">
    <source>
        <dbReference type="EMBL" id="VDL61711.1"/>
    </source>
</evidence>
<feature type="region of interest" description="Disordered" evidence="1">
    <location>
        <begin position="313"/>
        <end position="336"/>
    </location>
</feature>
<dbReference type="EMBL" id="UYSG01011281">
    <property type="protein sequence ID" value="VDL61711.1"/>
    <property type="molecule type" value="Genomic_DNA"/>
</dbReference>
<accession>A0A0R3SV25</accession>
<dbReference type="WBParaSite" id="HDID_0000939501-mRNA-1">
    <property type="protein sequence ID" value="HDID_0000939501-mRNA-1"/>
    <property type="gene ID" value="HDID_0000939501"/>
</dbReference>
<proteinExistence type="predicted"/>
<reference evidence="6" key="1">
    <citation type="submission" date="2017-02" db="UniProtKB">
        <authorList>
            <consortium name="WormBaseParasite"/>
        </authorList>
    </citation>
    <scope>IDENTIFICATION</scope>
</reference>
<reference evidence="2 4" key="2">
    <citation type="submission" date="2018-11" db="EMBL/GenBank/DDBJ databases">
        <authorList>
            <consortium name="Pathogen Informatics"/>
        </authorList>
    </citation>
    <scope>NUCLEOTIDE SEQUENCE [LARGE SCALE GENOMIC DNA]</scope>
</reference>
<dbReference type="EMBL" id="CABIJS010000310">
    <property type="protein sequence ID" value="VUZ48708.1"/>
    <property type="molecule type" value="Genomic_DNA"/>
</dbReference>
<feature type="region of interest" description="Disordered" evidence="1">
    <location>
        <begin position="240"/>
        <end position="271"/>
    </location>
</feature>
<dbReference type="AlphaFoldDB" id="A0A0R3SV25"/>